<dbReference type="Proteomes" id="UP000473574">
    <property type="component" value="Unassembled WGS sequence"/>
</dbReference>
<comment type="caution">
    <text evidence="2">The sequence shown here is derived from an EMBL/GenBank/DDBJ whole genome shotgun (WGS) entry which is preliminary data.</text>
</comment>
<dbReference type="PANTHER" id="PTHR33303:SF2">
    <property type="entry name" value="COA-BINDING DOMAIN-CONTAINING PROTEIN"/>
    <property type="match status" value="1"/>
</dbReference>
<evidence type="ECO:0000313" key="3">
    <source>
        <dbReference type="Proteomes" id="UP000473574"/>
    </source>
</evidence>
<dbReference type="EMBL" id="QZCE01000001">
    <property type="protein sequence ID" value="NEZ62361.1"/>
    <property type="molecule type" value="Genomic_DNA"/>
</dbReference>
<dbReference type="RefSeq" id="WP_163660742.1">
    <property type="nucleotide sequence ID" value="NZ_QZCE01000001.1"/>
</dbReference>
<dbReference type="AlphaFoldDB" id="A0A6M0S313"/>
<proteinExistence type="predicted"/>
<dbReference type="Pfam" id="PF13380">
    <property type="entry name" value="CoA_binding_2"/>
    <property type="match status" value="1"/>
</dbReference>
<sequence length="150" mass="17203">MNTLYKDPTVIKHVLAKTKYIAVVGHSPKPQRPSYQVAQYMRQQGYVVYPIHPAVKEIDGHRCYAHLADVPGPIDIVNVFRRSEFLPDLMEQLLTLKTISEVKCLWTQLDIYDAVVAQQAIDHGWQVVMDACLKIEFQKIQHSFEAIEPS</sequence>
<protein>
    <submittedName>
        <fullName evidence="2">CoA-binding protein</fullName>
    </submittedName>
</protein>
<accession>A0A6M0S313</accession>
<organism evidence="2 3">
    <name type="scientific">Adonisia turfae CCMR0082</name>
    <dbReference type="NCBI Taxonomy" id="2304604"/>
    <lineage>
        <taxon>Bacteria</taxon>
        <taxon>Bacillati</taxon>
        <taxon>Cyanobacteriota</taxon>
        <taxon>Adonisia</taxon>
        <taxon>Adonisia turfae</taxon>
    </lineage>
</organism>
<dbReference type="SUPFAM" id="SSF51735">
    <property type="entry name" value="NAD(P)-binding Rossmann-fold domains"/>
    <property type="match status" value="1"/>
</dbReference>
<dbReference type="SMART" id="SM00881">
    <property type="entry name" value="CoA_binding"/>
    <property type="match status" value="1"/>
</dbReference>
<evidence type="ECO:0000259" key="1">
    <source>
        <dbReference type="SMART" id="SM00881"/>
    </source>
</evidence>
<name>A0A6M0S313_9CYAN</name>
<evidence type="ECO:0000313" key="2">
    <source>
        <dbReference type="EMBL" id="NEZ62361.1"/>
    </source>
</evidence>
<dbReference type="Gene3D" id="3.40.50.720">
    <property type="entry name" value="NAD(P)-binding Rossmann-like Domain"/>
    <property type="match status" value="1"/>
</dbReference>
<dbReference type="InterPro" id="IPR036291">
    <property type="entry name" value="NAD(P)-bd_dom_sf"/>
</dbReference>
<dbReference type="PANTHER" id="PTHR33303">
    <property type="entry name" value="CYTOPLASMIC PROTEIN-RELATED"/>
    <property type="match status" value="1"/>
</dbReference>
<reference evidence="2 3" key="1">
    <citation type="journal article" date="2020" name="Microb. Ecol.">
        <title>Ecogenomics of the Marine Benthic Filamentous Cyanobacterium Adonisia.</title>
        <authorList>
            <person name="Walter J.M."/>
            <person name="Coutinho F.H."/>
            <person name="Leomil L."/>
            <person name="Hargreaves P.I."/>
            <person name="Campeao M.E."/>
            <person name="Vieira V.V."/>
            <person name="Silva B.S."/>
            <person name="Fistarol G.O."/>
            <person name="Salomon P.S."/>
            <person name="Sawabe T."/>
            <person name="Mino S."/>
            <person name="Hosokawa M."/>
            <person name="Miyashita H."/>
            <person name="Maruyama F."/>
            <person name="van Verk M.C."/>
            <person name="Dutilh B.E."/>
            <person name="Thompson C.C."/>
            <person name="Thompson F.L."/>
        </authorList>
    </citation>
    <scope>NUCLEOTIDE SEQUENCE [LARGE SCALE GENOMIC DNA]</scope>
    <source>
        <strain evidence="2 3">CCMR0082</strain>
    </source>
</reference>
<dbReference type="InterPro" id="IPR003781">
    <property type="entry name" value="CoA-bd"/>
</dbReference>
<gene>
    <name evidence="2" type="ORF">D0962_06140</name>
</gene>
<feature type="domain" description="CoA-binding" evidence="1">
    <location>
        <begin position="14"/>
        <end position="103"/>
    </location>
</feature>